<feature type="domain" description="Protein kinase" evidence="1">
    <location>
        <begin position="55"/>
        <end position="435"/>
    </location>
</feature>
<gene>
    <name evidence="2" type="ORF">DERYTH_LOCUS5484</name>
</gene>
<sequence>NQEPWDDQRSEWVREGEKDVAIKIFKNAIKLSSEFLVELENSLKFLKLSYMTRIYGLTCNPQTGEYAIVLQFQRFGNLRQYLLKHLESLEWFDLIRIFRDISEGSDPENRPKAEFLHETLSKWTYSLSMDTESIEKREKKWKKRLAEKLPILLQRNLISQNQIINSENLNIPEKDLSGLKEIWFEGQVENLEIPYEELKISPVPLGGGRCGELRRATWIKFEKIKELKKHFIHEEQHLLVIEYANCGNLENFLENQFVFKRLSWLDKLQLALGIAEGLKCLHNADIIHRDLHPGNILLHDPNPDPKILTVPIPKISDFGAGKRIGLTTSHRNGVMGAIRYREPQRHDEKDTPLQKWSDIFSLGVIMWQISSGRAPFEDEIHKEELSKKIKDGARETKIEGTPDRYGYLFEDCWKFEPKSRPNINQVVDILMEIKIKESENKFKKSQGIFSTT</sequence>
<dbReference type="SUPFAM" id="SSF56112">
    <property type="entry name" value="Protein kinase-like (PK-like)"/>
    <property type="match status" value="2"/>
</dbReference>
<dbReference type="InterPro" id="IPR001245">
    <property type="entry name" value="Ser-Thr/Tyr_kinase_cat_dom"/>
</dbReference>
<dbReference type="PANTHER" id="PTHR44329">
    <property type="entry name" value="SERINE/THREONINE-PROTEIN KINASE TNNI3K-RELATED"/>
    <property type="match status" value="1"/>
</dbReference>
<proteinExistence type="predicted"/>
<dbReference type="InterPro" id="IPR051681">
    <property type="entry name" value="Ser/Thr_Kinases-Pseudokinases"/>
</dbReference>
<evidence type="ECO:0000313" key="2">
    <source>
        <dbReference type="EMBL" id="CAG8555598.1"/>
    </source>
</evidence>
<dbReference type="GO" id="GO:0004674">
    <property type="term" value="F:protein serine/threonine kinase activity"/>
    <property type="evidence" value="ECO:0007669"/>
    <property type="project" value="TreeGrafter"/>
</dbReference>
<dbReference type="Proteomes" id="UP000789405">
    <property type="component" value="Unassembled WGS sequence"/>
</dbReference>
<dbReference type="Gene3D" id="1.10.510.10">
    <property type="entry name" value="Transferase(Phosphotransferase) domain 1"/>
    <property type="match status" value="2"/>
</dbReference>
<organism evidence="2 3">
    <name type="scientific">Dentiscutata erythropus</name>
    <dbReference type="NCBI Taxonomy" id="1348616"/>
    <lineage>
        <taxon>Eukaryota</taxon>
        <taxon>Fungi</taxon>
        <taxon>Fungi incertae sedis</taxon>
        <taxon>Mucoromycota</taxon>
        <taxon>Glomeromycotina</taxon>
        <taxon>Glomeromycetes</taxon>
        <taxon>Diversisporales</taxon>
        <taxon>Gigasporaceae</taxon>
        <taxon>Dentiscutata</taxon>
    </lineage>
</organism>
<name>A0A9N9B4U3_9GLOM</name>
<dbReference type="EMBL" id="CAJVPY010002295">
    <property type="protein sequence ID" value="CAG8555598.1"/>
    <property type="molecule type" value="Genomic_DNA"/>
</dbReference>
<dbReference type="InterPro" id="IPR000719">
    <property type="entry name" value="Prot_kinase_dom"/>
</dbReference>
<dbReference type="AlphaFoldDB" id="A0A9N9B4U3"/>
<dbReference type="InterPro" id="IPR011009">
    <property type="entry name" value="Kinase-like_dom_sf"/>
</dbReference>
<evidence type="ECO:0000313" key="3">
    <source>
        <dbReference type="Proteomes" id="UP000789405"/>
    </source>
</evidence>
<protein>
    <submittedName>
        <fullName evidence="2">24185_t:CDS:1</fullName>
    </submittedName>
</protein>
<dbReference type="PROSITE" id="PS50011">
    <property type="entry name" value="PROTEIN_KINASE_DOM"/>
    <property type="match status" value="1"/>
</dbReference>
<keyword evidence="3" id="KW-1185">Reference proteome</keyword>
<dbReference type="GO" id="GO:0005524">
    <property type="term" value="F:ATP binding"/>
    <property type="evidence" value="ECO:0007669"/>
    <property type="project" value="InterPro"/>
</dbReference>
<accession>A0A9N9B4U3</accession>
<dbReference type="OrthoDB" id="10261027at2759"/>
<feature type="non-terminal residue" evidence="2">
    <location>
        <position position="1"/>
    </location>
</feature>
<evidence type="ECO:0000259" key="1">
    <source>
        <dbReference type="PROSITE" id="PS50011"/>
    </source>
</evidence>
<comment type="caution">
    <text evidence="2">The sequence shown here is derived from an EMBL/GenBank/DDBJ whole genome shotgun (WGS) entry which is preliminary data.</text>
</comment>
<reference evidence="2" key="1">
    <citation type="submission" date="2021-06" db="EMBL/GenBank/DDBJ databases">
        <authorList>
            <person name="Kallberg Y."/>
            <person name="Tangrot J."/>
            <person name="Rosling A."/>
        </authorList>
    </citation>
    <scope>NUCLEOTIDE SEQUENCE</scope>
    <source>
        <strain evidence="2">MA453B</strain>
    </source>
</reference>
<dbReference type="Pfam" id="PF07714">
    <property type="entry name" value="PK_Tyr_Ser-Thr"/>
    <property type="match status" value="2"/>
</dbReference>